<evidence type="ECO:0000256" key="1">
    <source>
        <dbReference type="SAM" id="MobiDB-lite"/>
    </source>
</evidence>
<dbReference type="EMBL" id="GBHO01044873">
    <property type="protein sequence ID" value="JAF98730.1"/>
    <property type="molecule type" value="Transcribed_RNA"/>
</dbReference>
<feature type="region of interest" description="Disordered" evidence="1">
    <location>
        <begin position="15"/>
        <end position="60"/>
    </location>
</feature>
<feature type="compositionally biased region" description="Polar residues" evidence="1">
    <location>
        <begin position="189"/>
        <end position="201"/>
    </location>
</feature>
<reference evidence="2" key="1">
    <citation type="journal article" date="2014" name="PLoS ONE">
        <title>Transcriptome-Based Identification of ABC Transporters in the Western Tarnished Plant Bug Lygus hesperus.</title>
        <authorList>
            <person name="Hull J.J."/>
            <person name="Chaney K."/>
            <person name="Geib S.M."/>
            <person name="Fabrick J.A."/>
            <person name="Brent C.S."/>
            <person name="Walsh D."/>
            <person name="Lavine L.C."/>
        </authorList>
    </citation>
    <scope>NUCLEOTIDE SEQUENCE</scope>
</reference>
<sequence>MKTMIKMLELQAARRTNTQANSTATASKQPSQFPNSMSAGSSKTEVSNPRQLSVGSSSLKEKDIETQLKEIEKQVKLSVSRTAESRREQAHLMSLINNLEVKMYRTEEAEYIKDVMNKVADELDLEKMKRLQLRDDGEETTGKDIQRLQLEIRAMNNAMANADVIVSESAPIKKSRRVVIREAPEANDESTQLLPNESPLGNPNGEGTFHPQIHLKIPRIHQVVRLRKMTMKEGGNVR</sequence>
<accession>A0A0A9VU37</accession>
<proteinExistence type="predicted"/>
<name>A0A0A9VU37_LYGHE</name>
<evidence type="ECO:0000313" key="2">
    <source>
        <dbReference type="EMBL" id="JAF98730.1"/>
    </source>
</evidence>
<dbReference type="EMBL" id="GBRD01012374">
    <property type="protein sequence ID" value="JAG53450.1"/>
    <property type="molecule type" value="Transcribed_RNA"/>
</dbReference>
<dbReference type="AlphaFoldDB" id="A0A0A9VU37"/>
<protein>
    <submittedName>
        <fullName evidence="2">Uncharacterized protein</fullName>
    </submittedName>
</protein>
<feature type="compositionally biased region" description="Polar residues" evidence="1">
    <location>
        <begin position="28"/>
        <end position="58"/>
    </location>
</feature>
<feature type="compositionally biased region" description="Low complexity" evidence="1">
    <location>
        <begin position="15"/>
        <end position="27"/>
    </location>
</feature>
<feature type="region of interest" description="Disordered" evidence="1">
    <location>
        <begin position="184"/>
        <end position="205"/>
    </location>
</feature>
<reference evidence="2" key="2">
    <citation type="submission" date="2014-07" db="EMBL/GenBank/DDBJ databases">
        <authorList>
            <person name="Hull J."/>
        </authorList>
    </citation>
    <scope>NUCLEOTIDE SEQUENCE</scope>
</reference>
<organism evidence="2">
    <name type="scientific">Lygus hesperus</name>
    <name type="common">Western plant bug</name>
    <dbReference type="NCBI Taxonomy" id="30085"/>
    <lineage>
        <taxon>Eukaryota</taxon>
        <taxon>Metazoa</taxon>
        <taxon>Ecdysozoa</taxon>
        <taxon>Arthropoda</taxon>
        <taxon>Hexapoda</taxon>
        <taxon>Insecta</taxon>
        <taxon>Pterygota</taxon>
        <taxon>Neoptera</taxon>
        <taxon>Paraneoptera</taxon>
        <taxon>Hemiptera</taxon>
        <taxon>Heteroptera</taxon>
        <taxon>Panheteroptera</taxon>
        <taxon>Cimicomorpha</taxon>
        <taxon>Miridae</taxon>
        <taxon>Mirini</taxon>
        <taxon>Lygus</taxon>
    </lineage>
</organism>
<reference evidence="3" key="3">
    <citation type="submission" date="2014-09" db="EMBL/GenBank/DDBJ databases">
        <authorList>
            <person name="Magalhaes I.L.F."/>
            <person name="Oliveira U."/>
            <person name="Santos F.R."/>
            <person name="Vidigal T.H.D.A."/>
            <person name="Brescovit A.D."/>
            <person name="Santos A.J."/>
        </authorList>
    </citation>
    <scope>NUCLEOTIDE SEQUENCE</scope>
</reference>
<evidence type="ECO:0000313" key="3">
    <source>
        <dbReference type="EMBL" id="JAG53450.1"/>
    </source>
</evidence>
<gene>
    <name evidence="2" type="ORF">CM83_4488</name>
</gene>